<evidence type="ECO:0000313" key="1">
    <source>
        <dbReference type="EMBL" id="MBZ2166460.1"/>
    </source>
</evidence>
<name>A0A8T5UZ62_9EURY</name>
<organism evidence="1 2">
    <name type="scientific">Methanobacterium spitsbergense</name>
    <dbReference type="NCBI Taxonomy" id="2874285"/>
    <lineage>
        <taxon>Archaea</taxon>
        <taxon>Methanobacteriati</taxon>
        <taxon>Methanobacteriota</taxon>
        <taxon>Methanomada group</taxon>
        <taxon>Methanobacteria</taxon>
        <taxon>Methanobacteriales</taxon>
        <taxon>Methanobacteriaceae</taxon>
        <taxon>Methanobacterium</taxon>
    </lineage>
</organism>
<dbReference type="RefSeq" id="WP_223792011.1">
    <property type="nucleotide sequence ID" value="NZ_JAIOUQ010000013.1"/>
</dbReference>
<accession>A0A8T5UZ62</accession>
<reference evidence="2" key="1">
    <citation type="journal article" date="2022" name="Microbiol. Resour. Announc.">
        <title>Draft Genome Sequence of a Methanogenic Archaeon from West Spitsbergen Permafrost.</title>
        <authorList>
            <person name="Trubitsyn V."/>
            <person name="Rivkina E."/>
            <person name="Shcherbakova V."/>
        </authorList>
    </citation>
    <scope>NUCLEOTIDE SEQUENCE [LARGE SCALE GENOMIC DNA]</scope>
    <source>
        <strain evidence="2">VT</strain>
    </source>
</reference>
<sequence>MLYVAEHTHPAAECPMLTDDGKNMIKELFSEEHIKSAGIEIVGAYMSCPVDEKAYHKGYFIVEAPDPETVINFFGPMKLLELKEVKPFSEIAKTL</sequence>
<dbReference type="EMBL" id="JAIOUQ010000013">
    <property type="protein sequence ID" value="MBZ2166460.1"/>
    <property type="molecule type" value="Genomic_DNA"/>
</dbReference>
<keyword evidence="2" id="KW-1185">Reference proteome</keyword>
<proteinExistence type="predicted"/>
<dbReference type="Proteomes" id="UP000825933">
    <property type="component" value="Unassembled WGS sequence"/>
</dbReference>
<comment type="caution">
    <text evidence="1">The sequence shown here is derived from an EMBL/GenBank/DDBJ whole genome shotgun (WGS) entry which is preliminary data.</text>
</comment>
<protein>
    <submittedName>
        <fullName evidence="1">Uncharacterized protein</fullName>
    </submittedName>
</protein>
<dbReference type="AlphaFoldDB" id="A0A8T5UZ62"/>
<evidence type="ECO:0000313" key="2">
    <source>
        <dbReference type="Proteomes" id="UP000825933"/>
    </source>
</evidence>
<gene>
    <name evidence="1" type="ORF">K8N75_10470</name>
</gene>